<dbReference type="SUPFAM" id="SSF48097">
    <property type="entry name" value="Regulator of G-protein signaling, RGS"/>
    <property type="match status" value="1"/>
</dbReference>
<dbReference type="EMBL" id="FN648209">
    <property type="protein sequence ID" value="CBJ29972.1"/>
    <property type="molecule type" value="Genomic_DNA"/>
</dbReference>
<accession>D7FMG0</accession>
<dbReference type="AlphaFoldDB" id="D7FMG0"/>
<evidence type="ECO:0000313" key="3">
    <source>
        <dbReference type="Proteomes" id="UP000002630"/>
    </source>
</evidence>
<evidence type="ECO:0000313" key="2">
    <source>
        <dbReference type="EMBL" id="CBJ29972.1"/>
    </source>
</evidence>
<reference evidence="2 3" key="1">
    <citation type="journal article" date="2010" name="Nature">
        <title>The Ectocarpus genome and the independent evolution of multicellularity in brown algae.</title>
        <authorList>
            <person name="Cock J.M."/>
            <person name="Sterck L."/>
            <person name="Rouze P."/>
            <person name="Scornet D."/>
            <person name="Allen A.E."/>
            <person name="Amoutzias G."/>
            <person name="Anthouard V."/>
            <person name="Artiguenave F."/>
            <person name="Aury J.M."/>
            <person name="Badger J.H."/>
            <person name="Beszteri B."/>
            <person name="Billiau K."/>
            <person name="Bonnet E."/>
            <person name="Bothwell J.H."/>
            <person name="Bowler C."/>
            <person name="Boyen C."/>
            <person name="Brownlee C."/>
            <person name="Carrano C.J."/>
            <person name="Charrier B."/>
            <person name="Cho G.Y."/>
            <person name="Coelho S.M."/>
            <person name="Collen J."/>
            <person name="Corre E."/>
            <person name="Da Silva C."/>
            <person name="Delage L."/>
            <person name="Delaroque N."/>
            <person name="Dittami S.M."/>
            <person name="Doulbeau S."/>
            <person name="Elias M."/>
            <person name="Farnham G."/>
            <person name="Gachon C.M."/>
            <person name="Gschloessl B."/>
            <person name="Heesch S."/>
            <person name="Jabbari K."/>
            <person name="Jubin C."/>
            <person name="Kawai H."/>
            <person name="Kimura K."/>
            <person name="Kloareg B."/>
            <person name="Kupper F.C."/>
            <person name="Lang D."/>
            <person name="Le Bail A."/>
            <person name="Leblanc C."/>
            <person name="Lerouge P."/>
            <person name="Lohr M."/>
            <person name="Lopez P.J."/>
            <person name="Martens C."/>
            <person name="Maumus F."/>
            <person name="Michel G."/>
            <person name="Miranda-Saavedra D."/>
            <person name="Morales J."/>
            <person name="Moreau H."/>
            <person name="Motomura T."/>
            <person name="Nagasato C."/>
            <person name="Napoli C.A."/>
            <person name="Nelson D.R."/>
            <person name="Nyvall-Collen P."/>
            <person name="Peters A.F."/>
            <person name="Pommier C."/>
            <person name="Potin P."/>
            <person name="Poulain J."/>
            <person name="Quesneville H."/>
            <person name="Read B."/>
            <person name="Rensing S.A."/>
            <person name="Ritter A."/>
            <person name="Rousvoal S."/>
            <person name="Samanta M."/>
            <person name="Samson G."/>
            <person name="Schroeder D.C."/>
            <person name="Segurens B."/>
            <person name="Strittmatter M."/>
            <person name="Tonon T."/>
            <person name="Tregear J.W."/>
            <person name="Valentin K."/>
            <person name="von Dassow P."/>
            <person name="Yamagishi T."/>
            <person name="Van de Peer Y."/>
            <person name="Wincker P."/>
        </authorList>
    </citation>
    <scope>NUCLEOTIDE SEQUENCE [LARGE SCALE GENOMIC DNA]</scope>
    <source>
        <strain evidence="3">Ec32 / CCAP1310/4</strain>
    </source>
</reference>
<dbReference type="Gene3D" id="1.10.167.10">
    <property type="entry name" value="Regulator of G-protein Signalling 4, domain 2"/>
    <property type="match status" value="1"/>
</dbReference>
<organism evidence="2 3">
    <name type="scientific">Ectocarpus siliculosus</name>
    <name type="common">Brown alga</name>
    <name type="synonym">Conferva siliculosa</name>
    <dbReference type="NCBI Taxonomy" id="2880"/>
    <lineage>
        <taxon>Eukaryota</taxon>
        <taxon>Sar</taxon>
        <taxon>Stramenopiles</taxon>
        <taxon>Ochrophyta</taxon>
        <taxon>PX clade</taxon>
        <taxon>Phaeophyceae</taxon>
        <taxon>Ectocarpales</taxon>
        <taxon>Ectocarpaceae</taxon>
        <taxon>Ectocarpus</taxon>
    </lineage>
</organism>
<dbReference type="Pfam" id="PF00615">
    <property type="entry name" value="RGS"/>
    <property type="match status" value="1"/>
</dbReference>
<feature type="domain" description="RGS" evidence="1">
    <location>
        <begin position="42"/>
        <end position="166"/>
    </location>
</feature>
<dbReference type="EMBL" id="FN649728">
    <property type="protein sequence ID" value="CBJ29972.1"/>
    <property type="molecule type" value="Genomic_DNA"/>
</dbReference>
<dbReference type="OrthoDB" id="196547at2759"/>
<dbReference type="PROSITE" id="PS50132">
    <property type="entry name" value="RGS"/>
    <property type="match status" value="1"/>
</dbReference>
<keyword evidence="3" id="KW-1185">Reference proteome</keyword>
<dbReference type="InterPro" id="IPR044926">
    <property type="entry name" value="RGS_subdomain_2"/>
</dbReference>
<dbReference type="SMART" id="SM00315">
    <property type="entry name" value="RGS"/>
    <property type="match status" value="1"/>
</dbReference>
<evidence type="ECO:0000259" key="1">
    <source>
        <dbReference type="PROSITE" id="PS50132"/>
    </source>
</evidence>
<dbReference type="InParanoid" id="D7FMG0"/>
<proteinExistence type="predicted"/>
<dbReference type="InterPro" id="IPR036305">
    <property type="entry name" value="RGS_sf"/>
</dbReference>
<protein>
    <recommendedName>
        <fullName evidence="1">RGS domain-containing protein</fullName>
    </recommendedName>
</protein>
<dbReference type="Proteomes" id="UP000002630">
    <property type="component" value="Linkage Group LG03"/>
</dbReference>
<sequence>MIEPRRKHGELSCCKRLKKTRICVDDASTNAWRETWHDSKVIMSNPILDQAFEKHVQDYLCSESYDFVKEVERYVTHAENESAAELFVHFRRIVDKYIVSGSELELNIENAMRNKVLEIGERMIFVEAGMERQRGIFNPPKEEAHKILDDNLLQSFLTSRNFLDACLRWQEVQAAG</sequence>
<gene>
    <name evidence="2" type="ORF">Esi_0169_0044</name>
</gene>
<name>D7FMG0_ECTSI</name>
<dbReference type="InterPro" id="IPR016137">
    <property type="entry name" value="RGS"/>
</dbReference>